<evidence type="ECO:0000256" key="1">
    <source>
        <dbReference type="SAM" id="SignalP"/>
    </source>
</evidence>
<dbReference type="EMBL" id="CP036349">
    <property type="protein sequence ID" value="QDV72601.1"/>
    <property type="molecule type" value="Genomic_DNA"/>
</dbReference>
<dbReference type="Proteomes" id="UP000316426">
    <property type="component" value="Chromosome"/>
</dbReference>
<evidence type="ECO:0000313" key="3">
    <source>
        <dbReference type="EMBL" id="QDV72601.1"/>
    </source>
</evidence>
<dbReference type="InterPro" id="IPR021109">
    <property type="entry name" value="Peptidase_aspartic_dom_sf"/>
</dbReference>
<keyword evidence="1" id="KW-0732">Signal</keyword>
<feature type="chain" id="PRO_5022053934" description="Retropepsin-like aspartic endopeptidase domain-containing protein" evidence="1">
    <location>
        <begin position="35"/>
        <end position="177"/>
    </location>
</feature>
<evidence type="ECO:0000259" key="2">
    <source>
        <dbReference type="Pfam" id="PF05618"/>
    </source>
</evidence>
<feature type="domain" description="Retropepsin-like aspartic endopeptidase" evidence="2">
    <location>
        <begin position="50"/>
        <end position="171"/>
    </location>
</feature>
<dbReference type="InterPro" id="IPR008503">
    <property type="entry name" value="Asp_endopeptidase"/>
</dbReference>
<dbReference type="Pfam" id="PF05618">
    <property type="entry name" value="Zn_protease"/>
    <property type="match status" value="1"/>
</dbReference>
<dbReference type="PANTHER" id="PTHR38037">
    <property type="entry name" value="ZN_PROTEASE DOMAIN-CONTAINING PROTEIN"/>
    <property type="match status" value="1"/>
</dbReference>
<gene>
    <name evidence="3" type="ORF">Spa11_07810</name>
</gene>
<dbReference type="SUPFAM" id="SSF50630">
    <property type="entry name" value="Acid proteases"/>
    <property type="match status" value="1"/>
</dbReference>
<dbReference type="AlphaFoldDB" id="A0A518K485"/>
<keyword evidence="4" id="KW-1185">Reference proteome</keyword>
<name>A0A518K485_9BACT</name>
<feature type="signal peptide" evidence="1">
    <location>
        <begin position="1"/>
        <end position="34"/>
    </location>
</feature>
<organism evidence="3 4">
    <name type="scientific">Botrimarina mediterranea</name>
    <dbReference type="NCBI Taxonomy" id="2528022"/>
    <lineage>
        <taxon>Bacteria</taxon>
        <taxon>Pseudomonadati</taxon>
        <taxon>Planctomycetota</taxon>
        <taxon>Planctomycetia</taxon>
        <taxon>Pirellulales</taxon>
        <taxon>Lacipirellulaceae</taxon>
        <taxon>Botrimarina</taxon>
    </lineage>
</organism>
<dbReference type="RefSeq" id="WP_145108119.1">
    <property type="nucleotide sequence ID" value="NZ_CP036349.1"/>
</dbReference>
<evidence type="ECO:0000313" key="4">
    <source>
        <dbReference type="Proteomes" id="UP000316426"/>
    </source>
</evidence>
<dbReference type="KEGG" id="bmei:Spa11_07810"/>
<reference evidence="3 4" key="1">
    <citation type="submission" date="2019-02" db="EMBL/GenBank/DDBJ databases">
        <title>Deep-cultivation of Planctomycetes and their phenomic and genomic characterization uncovers novel biology.</title>
        <authorList>
            <person name="Wiegand S."/>
            <person name="Jogler M."/>
            <person name="Boedeker C."/>
            <person name="Pinto D."/>
            <person name="Vollmers J."/>
            <person name="Rivas-Marin E."/>
            <person name="Kohn T."/>
            <person name="Peeters S.H."/>
            <person name="Heuer A."/>
            <person name="Rast P."/>
            <person name="Oberbeckmann S."/>
            <person name="Bunk B."/>
            <person name="Jeske O."/>
            <person name="Meyerdierks A."/>
            <person name="Storesund J.E."/>
            <person name="Kallscheuer N."/>
            <person name="Luecker S."/>
            <person name="Lage O.M."/>
            <person name="Pohl T."/>
            <person name="Merkel B.J."/>
            <person name="Hornburger P."/>
            <person name="Mueller R.-W."/>
            <person name="Bruemmer F."/>
            <person name="Labrenz M."/>
            <person name="Spormann A.M."/>
            <person name="Op den Camp H."/>
            <person name="Overmann J."/>
            <person name="Amann R."/>
            <person name="Jetten M.S.M."/>
            <person name="Mascher T."/>
            <person name="Medema M.H."/>
            <person name="Devos D.P."/>
            <person name="Kaster A.-K."/>
            <person name="Ovreas L."/>
            <person name="Rohde M."/>
            <person name="Galperin M.Y."/>
            <person name="Jogler C."/>
        </authorList>
    </citation>
    <scope>NUCLEOTIDE SEQUENCE [LARGE SCALE GENOMIC DNA]</scope>
    <source>
        <strain evidence="3 4">Spa11</strain>
    </source>
</reference>
<accession>A0A518K485</accession>
<dbReference type="Gene3D" id="2.40.70.10">
    <property type="entry name" value="Acid Proteases"/>
    <property type="match status" value="1"/>
</dbReference>
<dbReference type="PANTHER" id="PTHR38037:SF2">
    <property type="entry name" value="ATP-DEPENDENT ZINC PROTEASE DOMAIN-CONTAINING PROTEIN-RELATED"/>
    <property type="match status" value="1"/>
</dbReference>
<proteinExistence type="predicted"/>
<sequence precursor="true">MKLRWTPLRGIGLVLLFAAVLTGRSALFSYSAQAAPAVIGETAVVKEVNTGLEFEARVDTGAATSSIHVDPDDVVIVDESPKPTENIDKKIRVRLDNGAGELAWVETKIENYAEVRSANGAEHRYQVRLPLQFGDIQKLAIVNLNDRSSMKYRLLLGRDFLRDDFLVDVASAGPRPL</sequence>
<protein>
    <recommendedName>
        <fullName evidence="2">Retropepsin-like aspartic endopeptidase domain-containing protein</fullName>
    </recommendedName>
</protein>